<evidence type="ECO:0000313" key="2">
    <source>
        <dbReference type="EMBL" id="MCB2377282.1"/>
    </source>
</evidence>
<comment type="caution">
    <text evidence="2">The sequence shown here is derived from an EMBL/GenBank/DDBJ whole genome shotgun (WGS) entry which is preliminary data.</text>
</comment>
<reference evidence="2" key="1">
    <citation type="submission" date="2021-10" db="EMBL/GenBank/DDBJ databases">
        <authorList>
            <person name="Dean J.D."/>
            <person name="Kim M.K."/>
            <person name="Newey C.N."/>
            <person name="Stoker T.S."/>
            <person name="Thompson D.W."/>
            <person name="Grose J.H."/>
        </authorList>
    </citation>
    <scope>NUCLEOTIDE SEQUENCE</scope>
    <source>
        <strain evidence="2">BT635</strain>
    </source>
</reference>
<protein>
    <submittedName>
        <fullName evidence="2">ThuA domain-containing protein</fullName>
    </submittedName>
</protein>
<accession>A0ABS8AA53</accession>
<gene>
    <name evidence="2" type="ORF">LGH70_06790</name>
</gene>
<organism evidence="2 3">
    <name type="scientific">Hymenobacter nitidus</name>
    <dbReference type="NCBI Taxonomy" id="2880929"/>
    <lineage>
        <taxon>Bacteria</taxon>
        <taxon>Pseudomonadati</taxon>
        <taxon>Bacteroidota</taxon>
        <taxon>Cytophagia</taxon>
        <taxon>Cytophagales</taxon>
        <taxon>Hymenobacteraceae</taxon>
        <taxon>Hymenobacter</taxon>
    </lineage>
</organism>
<keyword evidence="3" id="KW-1185">Reference proteome</keyword>
<dbReference type="Gene3D" id="3.40.50.880">
    <property type="match status" value="1"/>
</dbReference>
<feature type="domain" description="ThuA-like" evidence="1">
    <location>
        <begin position="39"/>
        <end position="248"/>
    </location>
</feature>
<dbReference type="Proteomes" id="UP001165297">
    <property type="component" value="Unassembled WGS sequence"/>
</dbReference>
<evidence type="ECO:0000259" key="1">
    <source>
        <dbReference type="Pfam" id="PF06283"/>
    </source>
</evidence>
<sequence>MSALPLLARRCRQTLLPLLTAALLSSSFGRPQPAAPPAILVFSKTAGFHHNSIPAGLAALQQLGQAHRFRVDTTSDNSRFTPEQLRTYRAVVFLNTTQDVLTDPQQQAFEAYIRAGNGFVGIHAAADTEYDWPWYNGLVGAYFLSHPQVQTATVRRTSARHAATAHLPAAWPRTDEWYNFKSLAPGLTVLATLDETTYSGGTNGPTHPFAWYHAYDGGRAFYTAGGHTPESYREPLFLQHLLGGIRYAMGK</sequence>
<dbReference type="SUPFAM" id="SSF52317">
    <property type="entry name" value="Class I glutamine amidotransferase-like"/>
    <property type="match status" value="1"/>
</dbReference>
<dbReference type="PANTHER" id="PTHR40469">
    <property type="entry name" value="SECRETED GLYCOSYL HYDROLASE"/>
    <property type="match status" value="1"/>
</dbReference>
<dbReference type="InterPro" id="IPR029010">
    <property type="entry name" value="ThuA-like"/>
</dbReference>
<dbReference type="PANTHER" id="PTHR40469:SF2">
    <property type="entry name" value="GALACTOSE-BINDING DOMAIN-LIKE SUPERFAMILY PROTEIN"/>
    <property type="match status" value="1"/>
</dbReference>
<evidence type="ECO:0000313" key="3">
    <source>
        <dbReference type="Proteomes" id="UP001165297"/>
    </source>
</evidence>
<dbReference type="InterPro" id="IPR029062">
    <property type="entry name" value="Class_I_gatase-like"/>
</dbReference>
<dbReference type="EMBL" id="JAJADQ010000003">
    <property type="protein sequence ID" value="MCB2377282.1"/>
    <property type="molecule type" value="Genomic_DNA"/>
</dbReference>
<proteinExistence type="predicted"/>
<name>A0ABS8AA53_9BACT</name>
<dbReference type="Pfam" id="PF06283">
    <property type="entry name" value="ThuA"/>
    <property type="match status" value="1"/>
</dbReference>
<dbReference type="RefSeq" id="WP_226183949.1">
    <property type="nucleotide sequence ID" value="NZ_JAJADQ010000003.1"/>
</dbReference>